<dbReference type="GO" id="GO:0015421">
    <property type="term" value="F:ABC-type oligopeptide transporter activity"/>
    <property type="evidence" value="ECO:0007669"/>
    <property type="project" value="TreeGrafter"/>
</dbReference>
<dbReference type="Gene3D" id="3.40.50.300">
    <property type="entry name" value="P-loop containing nucleotide triphosphate hydrolases"/>
    <property type="match status" value="1"/>
</dbReference>
<dbReference type="Proteomes" id="UP000290909">
    <property type="component" value="Chromosome"/>
</dbReference>
<keyword evidence="8 10" id="KW-1133">Transmembrane helix</keyword>
<feature type="transmembrane region" description="Helical" evidence="10">
    <location>
        <begin position="21"/>
        <end position="40"/>
    </location>
</feature>
<feature type="transmembrane region" description="Helical" evidence="10">
    <location>
        <begin position="251"/>
        <end position="269"/>
    </location>
</feature>
<dbReference type="GO" id="GO:0005886">
    <property type="term" value="C:plasma membrane"/>
    <property type="evidence" value="ECO:0007669"/>
    <property type="project" value="UniProtKB-SubCell"/>
</dbReference>
<sequence length="577" mass="65675">MINILKKVSWFIKQEWKAYTLMFFFLMLIGILALSPAYVLGLAIDTIVSKNLTIRSLISILSVLILIPVGRYTSSFIYNYTVNKTSQKLAYTFRQNYLKKLFSMDADFYEKYQKGDLISRATSDLDSITVAATSMLEGIVLNTGMIIFAISIMAFTISWKLTLISVTVMPIGLTVLNIIRMKKRQYVKKHREIYANMTEKILESVEGQKTIRAYVQEDNDLEAQKKAITQDIESWRYIINYENRLTPLFETVYGIAYILAFVFGSIFIINQEITIGQLITFISYVGILYGPIIAISGVFQQINNATVAVDRYEEIMRLEPVVDNDKQPDHIMTFDTIEFRGVTFKYPFDTHPTINDINLTIKNGQTIGVVGPTGSGKSTLIRQLLREFDVTSGNIYIDNKNIKKYVISDIRNMVGYVPQAHMLFRRGVDDNIFIGNSSASIDQLKRAIQIADFEKDIAYLSDGLNTKVGEGGATLSGGQKQRLSIARALIKDPEILILDDSLSAVDANTEENIIEKLKQFRRNKTNIIIAHRFSAIREADLIIVMDQGRIIDQGTHEELLKRDGWYKEQYIQQISMK</sequence>
<dbReference type="InterPro" id="IPR011527">
    <property type="entry name" value="ABC1_TM_dom"/>
</dbReference>
<keyword evidence="14" id="KW-1185">Reference proteome</keyword>
<feature type="transmembrane region" description="Helical" evidence="10">
    <location>
        <begin position="163"/>
        <end position="181"/>
    </location>
</feature>
<evidence type="ECO:0000256" key="2">
    <source>
        <dbReference type="ARBA" id="ARBA00005417"/>
    </source>
</evidence>
<dbReference type="PROSITE" id="PS50929">
    <property type="entry name" value="ABC_TM1F"/>
    <property type="match status" value="1"/>
</dbReference>
<dbReference type="PANTHER" id="PTHR43394">
    <property type="entry name" value="ATP-DEPENDENT PERMEASE MDL1, MITOCHONDRIAL"/>
    <property type="match status" value="1"/>
</dbReference>
<dbReference type="PROSITE" id="PS00211">
    <property type="entry name" value="ABC_TRANSPORTER_1"/>
    <property type="match status" value="1"/>
</dbReference>
<evidence type="ECO:0000256" key="5">
    <source>
        <dbReference type="ARBA" id="ARBA00022692"/>
    </source>
</evidence>
<evidence type="ECO:0000313" key="14">
    <source>
        <dbReference type="Proteomes" id="UP000290909"/>
    </source>
</evidence>
<dbReference type="EC" id="3.6.3.-" evidence="13"/>
<evidence type="ECO:0000256" key="9">
    <source>
        <dbReference type="ARBA" id="ARBA00023136"/>
    </source>
</evidence>
<feature type="transmembrane region" description="Helical" evidence="10">
    <location>
        <begin position="275"/>
        <end position="299"/>
    </location>
</feature>
<feature type="domain" description="ABC transporter" evidence="11">
    <location>
        <begin position="337"/>
        <end position="572"/>
    </location>
</feature>
<evidence type="ECO:0000256" key="1">
    <source>
        <dbReference type="ARBA" id="ARBA00004651"/>
    </source>
</evidence>
<comment type="similarity">
    <text evidence="2">Belongs to the ABC transporter superfamily.</text>
</comment>
<evidence type="ECO:0000259" key="11">
    <source>
        <dbReference type="PROSITE" id="PS50893"/>
    </source>
</evidence>
<keyword evidence="7" id="KW-0067">ATP-binding</keyword>
<feature type="transmembrane region" description="Helical" evidence="10">
    <location>
        <begin position="139"/>
        <end position="157"/>
    </location>
</feature>
<keyword evidence="4" id="KW-1003">Cell membrane</keyword>
<dbReference type="SUPFAM" id="SSF90123">
    <property type="entry name" value="ABC transporter transmembrane region"/>
    <property type="match status" value="1"/>
</dbReference>
<proteinExistence type="inferred from homology"/>
<dbReference type="FunFam" id="3.40.50.300:FF:000221">
    <property type="entry name" value="Multidrug ABC transporter ATP-binding protein"/>
    <property type="match status" value="1"/>
</dbReference>
<dbReference type="KEGG" id="ahk:NCTC10172_00595"/>
<evidence type="ECO:0000259" key="12">
    <source>
        <dbReference type="PROSITE" id="PS50929"/>
    </source>
</evidence>
<dbReference type="InterPro" id="IPR039421">
    <property type="entry name" value="Type_1_exporter"/>
</dbReference>
<dbReference type="SUPFAM" id="SSF52540">
    <property type="entry name" value="P-loop containing nucleoside triphosphate hydrolases"/>
    <property type="match status" value="1"/>
</dbReference>
<reference evidence="13 14" key="1">
    <citation type="submission" date="2019-01" db="EMBL/GenBank/DDBJ databases">
        <authorList>
            <consortium name="Pathogen Informatics"/>
        </authorList>
    </citation>
    <scope>NUCLEOTIDE SEQUENCE [LARGE SCALE GENOMIC DNA]</scope>
    <source>
        <strain evidence="13 14">NCTC10172</strain>
    </source>
</reference>
<feature type="transmembrane region" description="Helical" evidence="10">
    <location>
        <begin position="52"/>
        <end position="70"/>
    </location>
</feature>
<dbReference type="Pfam" id="PF00664">
    <property type="entry name" value="ABC_membrane"/>
    <property type="match status" value="1"/>
</dbReference>
<dbReference type="Pfam" id="PF00005">
    <property type="entry name" value="ABC_tran"/>
    <property type="match status" value="1"/>
</dbReference>
<keyword evidence="6" id="KW-0547">Nucleotide-binding</keyword>
<evidence type="ECO:0000256" key="6">
    <source>
        <dbReference type="ARBA" id="ARBA00022741"/>
    </source>
</evidence>
<organism evidence="13 14">
    <name type="scientific">Acholeplasma hippikon</name>
    <dbReference type="NCBI Taxonomy" id="264636"/>
    <lineage>
        <taxon>Bacteria</taxon>
        <taxon>Bacillati</taxon>
        <taxon>Mycoplasmatota</taxon>
        <taxon>Mollicutes</taxon>
        <taxon>Acholeplasmatales</taxon>
        <taxon>Acholeplasmataceae</taxon>
        <taxon>Acholeplasma</taxon>
    </lineage>
</organism>
<dbReference type="AlphaFoldDB" id="A0A449BJG5"/>
<accession>A0A449BJG5</accession>
<evidence type="ECO:0000256" key="4">
    <source>
        <dbReference type="ARBA" id="ARBA00022475"/>
    </source>
</evidence>
<dbReference type="PANTHER" id="PTHR43394:SF1">
    <property type="entry name" value="ATP-BINDING CASSETTE SUB-FAMILY B MEMBER 10, MITOCHONDRIAL"/>
    <property type="match status" value="1"/>
</dbReference>
<dbReference type="SMART" id="SM00382">
    <property type="entry name" value="AAA"/>
    <property type="match status" value="1"/>
</dbReference>
<dbReference type="RefSeq" id="WP_035369313.1">
    <property type="nucleotide sequence ID" value="NZ_LR215050.1"/>
</dbReference>
<evidence type="ECO:0000256" key="8">
    <source>
        <dbReference type="ARBA" id="ARBA00022989"/>
    </source>
</evidence>
<keyword evidence="3" id="KW-0813">Transport</keyword>
<keyword evidence="9 10" id="KW-0472">Membrane</keyword>
<dbReference type="EMBL" id="LR215050">
    <property type="protein sequence ID" value="VEU82578.1"/>
    <property type="molecule type" value="Genomic_DNA"/>
</dbReference>
<protein>
    <submittedName>
        <fullName evidence="13">ABC-type multidrug/protein/lipid transport system ATPase component</fullName>
        <ecNumber evidence="13">3.6.3.-</ecNumber>
    </submittedName>
</protein>
<name>A0A449BJG5_9MOLU</name>
<dbReference type="PROSITE" id="PS50893">
    <property type="entry name" value="ABC_TRANSPORTER_2"/>
    <property type="match status" value="1"/>
</dbReference>
<dbReference type="InterPro" id="IPR027417">
    <property type="entry name" value="P-loop_NTPase"/>
</dbReference>
<keyword evidence="13" id="KW-0378">Hydrolase</keyword>
<dbReference type="InterPro" id="IPR036640">
    <property type="entry name" value="ABC1_TM_sf"/>
</dbReference>
<gene>
    <name evidence="13" type="primary">mldB1_13</name>
    <name evidence="13" type="ORF">NCTC10172_00595</name>
</gene>
<evidence type="ECO:0000256" key="3">
    <source>
        <dbReference type="ARBA" id="ARBA00022448"/>
    </source>
</evidence>
<evidence type="ECO:0000256" key="7">
    <source>
        <dbReference type="ARBA" id="ARBA00022840"/>
    </source>
</evidence>
<comment type="subcellular location">
    <subcellularLocation>
        <location evidence="1">Cell membrane</location>
        <topology evidence="1">Multi-pass membrane protein</topology>
    </subcellularLocation>
</comment>
<evidence type="ECO:0000313" key="13">
    <source>
        <dbReference type="EMBL" id="VEU82578.1"/>
    </source>
</evidence>
<dbReference type="InterPro" id="IPR017871">
    <property type="entry name" value="ABC_transporter-like_CS"/>
</dbReference>
<keyword evidence="5 10" id="KW-0812">Transmembrane</keyword>
<dbReference type="GO" id="GO:0005524">
    <property type="term" value="F:ATP binding"/>
    <property type="evidence" value="ECO:0007669"/>
    <property type="project" value="UniProtKB-KW"/>
</dbReference>
<dbReference type="STRING" id="1408416.GCA_000702765_00889"/>
<dbReference type="InterPro" id="IPR003439">
    <property type="entry name" value="ABC_transporter-like_ATP-bd"/>
</dbReference>
<feature type="domain" description="ABC transmembrane type-1" evidence="12">
    <location>
        <begin position="21"/>
        <end position="304"/>
    </location>
</feature>
<dbReference type="InterPro" id="IPR003593">
    <property type="entry name" value="AAA+_ATPase"/>
</dbReference>
<evidence type="ECO:0000256" key="10">
    <source>
        <dbReference type="SAM" id="Phobius"/>
    </source>
</evidence>
<dbReference type="GO" id="GO:0016887">
    <property type="term" value="F:ATP hydrolysis activity"/>
    <property type="evidence" value="ECO:0007669"/>
    <property type="project" value="InterPro"/>
</dbReference>
<dbReference type="Gene3D" id="1.20.1560.10">
    <property type="entry name" value="ABC transporter type 1, transmembrane domain"/>
    <property type="match status" value="1"/>
</dbReference>